<dbReference type="STRING" id="690566.Sphch_2705"/>
<dbReference type="PANTHER" id="PTHR10704:SF44">
    <property type="entry name" value="LD35051P-RELATED"/>
    <property type="match status" value="1"/>
</dbReference>
<evidence type="ECO:0000313" key="2">
    <source>
        <dbReference type="Proteomes" id="UP000007150"/>
    </source>
</evidence>
<keyword evidence="2" id="KW-1185">Reference proteome</keyword>
<reference evidence="1 2" key="1">
    <citation type="submission" date="2011-05" db="EMBL/GenBank/DDBJ databases">
        <title>Complete sequence of chromosome 1 of Sphingobium chlorophenolicum L-1.</title>
        <authorList>
            <consortium name="US DOE Joint Genome Institute"/>
            <person name="Lucas S."/>
            <person name="Han J."/>
            <person name="Lapidus A."/>
            <person name="Cheng J.-F."/>
            <person name="Goodwin L."/>
            <person name="Pitluck S."/>
            <person name="Peters L."/>
            <person name="Daligault H."/>
            <person name="Han C."/>
            <person name="Tapia R."/>
            <person name="Land M."/>
            <person name="Hauser L."/>
            <person name="Kyrpides N."/>
            <person name="Ivanova N."/>
            <person name="Pagani I."/>
            <person name="Turner P."/>
            <person name="Copley S."/>
            <person name="Woyke T."/>
        </authorList>
    </citation>
    <scope>NUCLEOTIDE SEQUENCE [LARGE SCALE GENOMIC DNA]</scope>
    <source>
        <strain evidence="1 2">L-1</strain>
    </source>
</reference>
<dbReference type="AlphaFoldDB" id="F6F0M6"/>
<sequence length="421" mass="47060">MQITIRQPQVSSSSTVEAYFDEPFEPIVGGPIFRVAGWFVSSLELENDLIIRVGNQDICSMRMGKRADVGNKLAKDSNLKAYGFDDFVNALWFAESFSFTAWATTPDGVEIPVFFAEGQIQRLEKNIERAAQPLYVVSMGRSGSTLLMNLLRSIQGIATSATYPHEFMQSIWLARSVAQMANTANHGLYSQEDLWVPAKTVGPSPFLHPAYIDQSKIAAYANDAFLMGSMSALEIARKAYRSDGCSSSTWFAEKCQPSAIVNLLRWVYPHSRFIFLIRHPADVFLSRVDFRAGRGDTTFAFDGISDPFGLIALKDDVDNMLQLIGQLPSDRILTVKYENLIADQATEIQSIRSFLNLPTNSTLDVYIADVESGGRHRTSKQNDGVDRWRAQLPSDLIFSIQNSCQAFADCFDYSFLRSTHK</sequence>
<dbReference type="EMBL" id="CP002798">
    <property type="protein sequence ID" value="AEG50348.1"/>
    <property type="molecule type" value="Genomic_DNA"/>
</dbReference>
<protein>
    <recommendedName>
        <fullName evidence="3">Sulfotransferase</fullName>
    </recommendedName>
</protein>
<name>F6F0M6_SPHCR</name>
<dbReference type="RefSeq" id="WP_013848584.1">
    <property type="nucleotide sequence ID" value="NC_015593.1"/>
</dbReference>
<dbReference type="PANTHER" id="PTHR10704">
    <property type="entry name" value="CARBOHYDRATE SULFOTRANSFERASE"/>
    <property type="match status" value="1"/>
</dbReference>
<dbReference type="KEGG" id="sch:Sphch_2705"/>
<proteinExistence type="predicted"/>
<accession>F6F0M6</accession>
<dbReference type="Gene3D" id="3.40.50.300">
    <property type="entry name" value="P-loop containing nucleotide triphosphate hydrolases"/>
    <property type="match status" value="1"/>
</dbReference>
<organism evidence="1 2">
    <name type="scientific">Sphingobium chlorophenolicum L-1</name>
    <dbReference type="NCBI Taxonomy" id="690566"/>
    <lineage>
        <taxon>Bacteria</taxon>
        <taxon>Pseudomonadati</taxon>
        <taxon>Pseudomonadota</taxon>
        <taxon>Alphaproteobacteria</taxon>
        <taxon>Sphingomonadales</taxon>
        <taxon>Sphingomonadaceae</taxon>
        <taxon>Sphingobium</taxon>
    </lineage>
</organism>
<evidence type="ECO:0008006" key="3">
    <source>
        <dbReference type="Google" id="ProtNLM"/>
    </source>
</evidence>
<dbReference type="GO" id="GO:0006790">
    <property type="term" value="P:sulfur compound metabolic process"/>
    <property type="evidence" value="ECO:0007669"/>
    <property type="project" value="TreeGrafter"/>
</dbReference>
<dbReference type="GO" id="GO:0001517">
    <property type="term" value="F:N-acetylglucosamine 6-O-sulfotransferase activity"/>
    <property type="evidence" value="ECO:0007669"/>
    <property type="project" value="TreeGrafter"/>
</dbReference>
<evidence type="ECO:0000313" key="1">
    <source>
        <dbReference type="EMBL" id="AEG50348.1"/>
    </source>
</evidence>
<dbReference type="GO" id="GO:0006044">
    <property type="term" value="P:N-acetylglucosamine metabolic process"/>
    <property type="evidence" value="ECO:0007669"/>
    <property type="project" value="TreeGrafter"/>
</dbReference>
<dbReference type="SUPFAM" id="SSF52540">
    <property type="entry name" value="P-loop containing nucleoside triphosphate hydrolases"/>
    <property type="match status" value="1"/>
</dbReference>
<dbReference type="InterPro" id="IPR027417">
    <property type="entry name" value="P-loop_NTPase"/>
</dbReference>
<dbReference type="InterPro" id="IPR051135">
    <property type="entry name" value="Gal/GlcNAc/GalNAc_ST"/>
</dbReference>
<dbReference type="HOGENOM" id="CLU_651960_0_0_5"/>
<dbReference type="Pfam" id="PF13469">
    <property type="entry name" value="Sulfotransfer_3"/>
    <property type="match status" value="1"/>
</dbReference>
<dbReference type="Proteomes" id="UP000007150">
    <property type="component" value="Chromosome 1"/>
</dbReference>
<gene>
    <name evidence="1" type="ORF">Sphch_2705</name>
</gene>